<gene>
    <name evidence="6" type="ORF">HMA55_03975</name>
    <name evidence="5" type="ORF">HMC16_03815</name>
</gene>
<feature type="domain" description="Bacterial bifunctional deaminase-reductase C-terminal" evidence="4">
    <location>
        <begin position="34"/>
        <end position="180"/>
    </location>
</feature>
<dbReference type="EMBL" id="JABFEE010000002">
    <property type="protein sequence ID" value="MBA1834868.1"/>
    <property type="molecule type" value="Genomic_DNA"/>
</dbReference>
<dbReference type="AlphaFoldDB" id="A0A7H0K8N0"/>
<dbReference type="GO" id="GO:0008703">
    <property type="term" value="F:5-amino-6-(5-phosphoribosylamino)uracil reductase activity"/>
    <property type="evidence" value="ECO:0007669"/>
    <property type="project" value="InterPro"/>
</dbReference>
<evidence type="ECO:0000256" key="1">
    <source>
        <dbReference type="ARBA" id="ARBA00005104"/>
    </source>
</evidence>
<evidence type="ECO:0000256" key="2">
    <source>
        <dbReference type="ARBA" id="ARBA00022857"/>
    </source>
</evidence>
<dbReference type="InterPro" id="IPR002734">
    <property type="entry name" value="RibDG_C"/>
</dbReference>
<dbReference type="InterPro" id="IPR050765">
    <property type="entry name" value="Riboflavin_Biosynth_HTPR"/>
</dbReference>
<dbReference type="RefSeq" id="WP_181191776.1">
    <property type="nucleotide sequence ID" value="NZ_JABFED010000002.1"/>
</dbReference>
<evidence type="ECO:0000313" key="6">
    <source>
        <dbReference type="EMBL" id="MBA1837062.1"/>
    </source>
</evidence>
<comment type="caution">
    <text evidence="6">The sequence shown here is derived from an EMBL/GenBank/DDBJ whole genome shotgun (WGS) entry which is preliminary data.</text>
</comment>
<dbReference type="PANTHER" id="PTHR38011:SF7">
    <property type="entry name" value="2,5-DIAMINO-6-RIBOSYLAMINO-4(3H)-PYRIMIDINONE 5'-PHOSPHATE REDUCTASE"/>
    <property type="match status" value="1"/>
</dbReference>
<dbReference type="PANTHER" id="PTHR38011">
    <property type="entry name" value="DIHYDROFOLATE REDUCTASE FAMILY PROTEIN (AFU_ORTHOLOGUE AFUA_8G06820)"/>
    <property type="match status" value="1"/>
</dbReference>
<dbReference type="InterPro" id="IPR024072">
    <property type="entry name" value="DHFR-like_dom_sf"/>
</dbReference>
<comment type="pathway">
    <text evidence="1">Cofactor biosynthesis; riboflavin biosynthesis.</text>
</comment>
<keyword evidence="2" id="KW-0521">NADP</keyword>
<name>A0A7H0K8N0_9CORY</name>
<keyword evidence="3" id="KW-0560">Oxidoreductase</keyword>
<dbReference type="Proteomes" id="UP000577408">
    <property type="component" value="Unassembled WGS sequence"/>
</dbReference>
<evidence type="ECO:0000259" key="4">
    <source>
        <dbReference type="Pfam" id="PF01872"/>
    </source>
</evidence>
<protein>
    <recommendedName>
        <fullName evidence="4">Bacterial bifunctional deaminase-reductase C-terminal domain-containing protein</fullName>
    </recommendedName>
</protein>
<organism evidence="6 7">
    <name type="scientific">Corynebacterium wankanglinii</name>
    <dbReference type="NCBI Taxonomy" id="2735136"/>
    <lineage>
        <taxon>Bacteria</taxon>
        <taxon>Bacillati</taxon>
        <taxon>Actinomycetota</taxon>
        <taxon>Actinomycetes</taxon>
        <taxon>Mycobacteriales</taxon>
        <taxon>Corynebacteriaceae</taxon>
        <taxon>Corynebacterium</taxon>
    </lineage>
</organism>
<proteinExistence type="predicted"/>
<accession>A0A838CIG3</accession>
<dbReference type="GO" id="GO:0009231">
    <property type="term" value="P:riboflavin biosynthetic process"/>
    <property type="evidence" value="ECO:0007669"/>
    <property type="project" value="InterPro"/>
</dbReference>
<evidence type="ECO:0000313" key="7">
    <source>
        <dbReference type="Proteomes" id="UP000577408"/>
    </source>
</evidence>
<dbReference type="Pfam" id="PF01872">
    <property type="entry name" value="RibD_C"/>
    <property type="match status" value="1"/>
</dbReference>
<sequence length="231" mass="24550">MTTCASDLIGPVLDSAECETRAAMVMTIFGAFGRRGTSAVLGNDLDSQLLHALRSWADVVLVSAGTVTAEAYGSADTPIAILSRSLNIKPNSGVLKGRDAIIVCPESSLLDVTLNNKRAALERAGARFVAAGEGTAAEIVDALHREGFRRIACEGGPSVYADMIADNQIDVLHITLDPTVSDADGPWGMGNLAQQPPFEDRYTLEATHASDLEADSGDSVLFLRYRSVRER</sequence>
<evidence type="ECO:0000313" key="8">
    <source>
        <dbReference type="Proteomes" id="UP000581408"/>
    </source>
</evidence>
<dbReference type="SUPFAM" id="SSF53597">
    <property type="entry name" value="Dihydrofolate reductase-like"/>
    <property type="match status" value="1"/>
</dbReference>
<evidence type="ECO:0000313" key="5">
    <source>
        <dbReference type="EMBL" id="MBA1834868.1"/>
    </source>
</evidence>
<reference evidence="7 8" key="1">
    <citation type="submission" date="2020-05" db="EMBL/GenBank/DDBJ databases">
        <title>Descriptions of Corynebacterium xxxx sp. nov., Corynebacterium yyyy sp. nov. and Corynebacterium zzzz sp. nov.</title>
        <authorList>
            <person name="Zhang G."/>
        </authorList>
    </citation>
    <scope>NUCLEOTIDE SEQUENCE [LARGE SCALE GENOMIC DNA]</scope>
    <source>
        <strain evidence="6">Zg-913</strain>
        <strain evidence="7">zg-913</strain>
        <strain evidence="5">Zg-915</strain>
        <strain evidence="8">zg-915</strain>
    </source>
</reference>
<dbReference type="Gene3D" id="3.40.430.10">
    <property type="entry name" value="Dihydrofolate Reductase, subunit A"/>
    <property type="match status" value="1"/>
</dbReference>
<dbReference type="Proteomes" id="UP000581408">
    <property type="component" value="Unassembled WGS sequence"/>
</dbReference>
<accession>A0A7H0K8N0</accession>
<keyword evidence="7" id="KW-1185">Reference proteome</keyword>
<evidence type="ECO:0000256" key="3">
    <source>
        <dbReference type="ARBA" id="ARBA00023002"/>
    </source>
</evidence>
<dbReference type="EMBL" id="JABFED010000002">
    <property type="protein sequence ID" value="MBA1837062.1"/>
    <property type="molecule type" value="Genomic_DNA"/>
</dbReference>